<accession>A0ABP1IT24</accession>
<keyword evidence="1" id="KW-1133">Transmembrane helix</keyword>
<feature type="transmembrane region" description="Helical" evidence="1">
    <location>
        <begin position="16"/>
        <end position="39"/>
    </location>
</feature>
<gene>
    <name evidence="2" type="ORF">HINF_LOCUS28974</name>
</gene>
<dbReference type="EMBL" id="CAXDID020000092">
    <property type="protein sequence ID" value="CAL6023110.1"/>
    <property type="molecule type" value="Genomic_DNA"/>
</dbReference>
<evidence type="ECO:0000256" key="1">
    <source>
        <dbReference type="SAM" id="Phobius"/>
    </source>
</evidence>
<dbReference type="Proteomes" id="UP001642409">
    <property type="component" value="Unassembled WGS sequence"/>
</dbReference>
<proteinExistence type="predicted"/>
<name>A0ABP1IT24_9EUKA</name>
<sequence>MKYGLYSFSDNGYNSYIYQVQIAYIHFTFYVDISTYLYIGKPNLQLSKQNLYVNETALLQAQVQNQQVQPASPAAPVTQNRTQPVKVVNKKRQSFSYKLKQEVIKHYKIEFLACPCAAMTNTVVYFVLNNVQEHNVQNFLRKEYLQANGEKILELERIRTRKSKFPKI</sequence>
<keyword evidence="3" id="KW-1185">Reference proteome</keyword>
<comment type="caution">
    <text evidence="2">The sequence shown here is derived from an EMBL/GenBank/DDBJ whole genome shotgun (WGS) entry which is preliminary data.</text>
</comment>
<organism evidence="2 3">
    <name type="scientific">Hexamita inflata</name>
    <dbReference type="NCBI Taxonomy" id="28002"/>
    <lineage>
        <taxon>Eukaryota</taxon>
        <taxon>Metamonada</taxon>
        <taxon>Diplomonadida</taxon>
        <taxon>Hexamitidae</taxon>
        <taxon>Hexamitinae</taxon>
        <taxon>Hexamita</taxon>
    </lineage>
</organism>
<protein>
    <submittedName>
        <fullName evidence="2">Hypothetical_protein</fullName>
    </submittedName>
</protein>
<evidence type="ECO:0000313" key="2">
    <source>
        <dbReference type="EMBL" id="CAL6023110.1"/>
    </source>
</evidence>
<reference evidence="2 3" key="1">
    <citation type="submission" date="2024-07" db="EMBL/GenBank/DDBJ databases">
        <authorList>
            <person name="Akdeniz Z."/>
        </authorList>
    </citation>
    <scope>NUCLEOTIDE SEQUENCE [LARGE SCALE GENOMIC DNA]</scope>
</reference>
<keyword evidence="1" id="KW-0812">Transmembrane</keyword>
<keyword evidence="1" id="KW-0472">Membrane</keyword>
<evidence type="ECO:0000313" key="3">
    <source>
        <dbReference type="Proteomes" id="UP001642409"/>
    </source>
</evidence>